<name>A0AAD9DK05_9STRA</name>
<evidence type="ECO:0000313" key="3">
    <source>
        <dbReference type="EMBL" id="KAK1748243.1"/>
    </source>
</evidence>
<dbReference type="Pfam" id="PF00849">
    <property type="entry name" value="PseudoU_synth_2"/>
    <property type="match status" value="1"/>
</dbReference>
<dbReference type="InterPro" id="IPR020103">
    <property type="entry name" value="PsdUridine_synth_cat_dom_sf"/>
</dbReference>
<proteinExistence type="predicted"/>
<sequence length="511" mass="57172">MLYHSSIAKLLWFSNLTIAATAFTTPHNRRCTRSVCNPLLHQSSDQEAVLTSSSSTVDIEDDVAATDDVTTNKRQKPLWMKCINAVVPSKVTALNEAVAMVANVSREEANNLIEMGAVWARMDMLTDDDVLDQYYGTDYSAHMQYADFPSGWGSGNDGLNQEEEEEEEESLDDYIERQMSLRYRRILTPSTITPGTDIRVYPHPRRFPSCYEFADQNRLLYEDTTFVVVDKPPMLPTQPEPSNYEECCPGCVNLLMGPFTTIEGQPVQRPLICHRVDSCVGGCVVLSKDGNGQKVFTELQRERKIKKLYKAVTTAPVPLGMHVHWMWKELTARGQTGGTACQFVSHIPPVSRKKAKSWIRCVLEVVECKPISIDKNAGHGYDPGDKQHYQSTIRLVTGRKHQVRAQLASLGCPLIRDTLYEPIGGLTLEKLEEEANEEMMDEAMKSVRVPTEPIGLQAHAILFAGVKAKAGTPWWGEGDAVVGVSQHLKLHLHLSQIRLILTLTIQQLHLA</sequence>
<feature type="domain" description="Pseudouridine synthase RsuA/RluA-like" evidence="2">
    <location>
        <begin position="226"/>
        <end position="409"/>
    </location>
</feature>
<evidence type="ECO:0000256" key="1">
    <source>
        <dbReference type="SAM" id="SignalP"/>
    </source>
</evidence>
<keyword evidence="3" id="KW-0413">Isomerase</keyword>
<feature type="signal peptide" evidence="1">
    <location>
        <begin position="1"/>
        <end position="22"/>
    </location>
</feature>
<dbReference type="InterPro" id="IPR006145">
    <property type="entry name" value="PsdUridine_synth_RsuA/RluA"/>
</dbReference>
<organism evidence="3 4">
    <name type="scientific">Skeletonema marinoi</name>
    <dbReference type="NCBI Taxonomy" id="267567"/>
    <lineage>
        <taxon>Eukaryota</taxon>
        <taxon>Sar</taxon>
        <taxon>Stramenopiles</taxon>
        <taxon>Ochrophyta</taxon>
        <taxon>Bacillariophyta</taxon>
        <taxon>Coscinodiscophyceae</taxon>
        <taxon>Thalassiosirophycidae</taxon>
        <taxon>Thalassiosirales</taxon>
        <taxon>Skeletonemataceae</taxon>
        <taxon>Skeletonema</taxon>
        <taxon>Skeletonema marinoi-dohrnii complex</taxon>
    </lineage>
</organism>
<accession>A0AAD9DK05</accession>
<dbReference type="Proteomes" id="UP001224775">
    <property type="component" value="Unassembled WGS sequence"/>
</dbReference>
<dbReference type="PANTHER" id="PTHR21600:SF52">
    <property type="entry name" value="PSEUDOURIDINE SYNTHASE RSUA_RLUA-LIKE DOMAIN-CONTAINING PROTEIN"/>
    <property type="match status" value="1"/>
</dbReference>
<dbReference type="CDD" id="cd02869">
    <property type="entry name" value="PseudoU_synth_RluA_like"/>
    <property type="match status" value="1"/>
</dbReference>
<dbReference type="EC" id="5.4.99.-" evidence="3"/>
<dbReference type="GO" id="GO:0000455">
    <property type="term" value="P:enzyme-directed rRNA pseudouridine synthesis"/>
    <property type="evidence" value="ECO:0007669"/>
    <property type="project" value="TreeGrafter"/>
</dbReference>
<gene>
    <name evidence="3" type="ORF">QTG54_000182</name>
</gene>
<dbReference type="InterPro" id="IPR050188">
    <property type="entry name" value="RluA_PseudoU_synthase"/>
</dbReference>
<dbReference type="PANTHER" id="PTHR21600">
    <property type="entry name" value="MITOCHONDRIAL RNA PSEUDOURIDINE SYNTHASE"/>
    <property type="match status" value="1"/>
</dbReference>
<evidence type="ECO:0000313" key="4">
    <source>
        <dbReference type="Proteomes" id="UP001224775"/>
    </source>
</evidence>
<dbReference type="EMBL" id="JATAAI010000001">
    <property type="protein sequence ID" value="KAK1748243.1"/>
    <property type="molecule type" value="Genomic_DNA"/>
</dbReference>
<comment type="caution">
    <text evidence="3">The sequence shown here is derived from an EMBL/GenBank/DDBJ whole genome shotgun (WGS) entry which is preliminary data.</text>
</comment>
<dbReference type="AlphaFoldDB" id="A0AAD9DK05"/>
<dbReference type="SUPFAM" id="SSF55120">
    <property type="entry name" value="Pseudouridine synthase"/>
    <property type="match status" value="1"/>
</dbReference>
<dbReference type="GO" id="GO:0009982">
    <property type="term" value="F:pseudouridine synthase activity"/>
    <property type="evidence" value="ECO:0007669"/>
    <property type="project" value="InterPro"/>
</dbReference>
<keyword evidence="1" id="KW-0732">Signal</keyword>
<protein>
    <submittedName>
        <fullName evidence="3">RNA pseudouridine synthase</fullName>
        <ecNumber evidence="3">5.4.99.-</ecNumber>
    </submittedName>
</protein>
<keyword evidence="4" id="KW-1185">Reference proteome</keyword>
<dbReference type="Gene3D" id="3.30.2350.10">
    <property type="entry name" value="Pseudouridine synthase"/>
    <property type="match status" value="1"/>
</dbReference>
<evidence type="ECO:0000259" key="2">
    <source>
        <dbReference type="Pfam" id="PF00849"/>
    </source>
</evidence>
<feature type="chain" id="PRO_5041953524" evidence="1">
    <location>
        <begin position="23"/>
        <end position="511"/>
    </location>
</feature>
<dbReference type="GO" id="GO:0003723">
    <property type="term" value="F:RNA binding"/>
    <property type="evidence" value="ECO:0007669"/>
    <property type="project" value="InterPro"/>
</dbReference>
<reference evidence="3" key="1">
    <citation type="submission" date="2023-06" db="EMBL/GenBank/DDBJ databases">
        <title>Survivors Of The Sea: Transcriptome response of Skeletonema marinoi to long-term dormancy.</title>
        <authorList>
            <person name="Pinder M.I.M."/>
            <person name="Kourtchenko O."/>
            <person name="Robertson E.K."/>
            <person name="Larsson T."/>
            <person name="Maumus F."/>
            <person name="Osuna-Cruz C.M."/>
            <person name="Vancaester E."/>
            <person name="Stenow R."/>
            <person name="Vandepoele K."/>
            <person name="Ploug H."/>
            <person name="Bruchert V."/>
            <person name="Godhe A."/>
            <person name="Topel M."/>
        </authorList>
    </citation>
    <scope>NUCLEOTIDE SEQUENCE</scope>
    <source>
        <strain evidence="3">R05AC</strain>
    </source>
</reference>